<dbReference type="InterPro" id="IPR011057">
    <property type="entry name" value="Mss4-like_sf"/>
</dbReference>
<dbReference type="RefSeq" id="WP_258330795.1">
    <property type="nucleotide sequence ID" value="NZ_JAPTGG010000003.1"/>
</dbReference>
<protein>
    <submittedName>
        <fullName evidence="5">GFA family protein</fullName>
    </submittedName>
</protein>
<dbReference type="Pfam" id="PF04828">
    <property type="entry name" value="GFA"/>
    <property type="match status" value="1"/>
</dbReference>
<comment type="similarity">
    <text evidence="1">Belongs to the Gfa family.</text>
</comment>
<name>A0A9J6RJQ2_9GAMM</name>
<evidence type="ECO:0000256" key="3">
    <source>
        <dbReference type="ARBA" id="ARBA00022833"/>
    </source>
</evidence>
<evidence type="ECO:0000259" key="4">
    <source>
        <dbReference type="PROSITE" id="PS51891"/>
    </source>
</evidence>
<dbReference type="PANTHER" id="PTHR28620">
    <property type="entry name" value="CENTROMERE PROTEIN V"/>
    <property type="match status" value="1"/>
</dbReference>
<proteinExistence type="inferred from homology"/>
<dbReference type="SUPFAM" id="SSF51316">
    <property type="entry name" value="Mss4-like"/>
    <property type="match status" value="1"/>
</dbReference>
<reference evidence="5 6" key="1">
    <citation type="submission" date="2022-12" db="EMBL/GenBank/DDBJ databases">
        <title>Dasania phycosphaerae sp. nov., isolated from particulate material of the south coast of Korea.</title>
        <authorList>
            <person name="Jiang Y."/>
        </authorList>
    </citation>
    <scope>NUCLEOTIDE SEQUENCE [LARGE SCALE GENOMIC DNA]</scope>
    <source>
        <strain evidence="5 6">GY-19</strain>
    </source>
</reference>
<keyword evidence="3" id="KW-0862">Zinc</keyword>
<gene>
    <name evidence="5" type="ORF">O0V09_05500</name>
</gene>
<comment type="caution">
    <text evidence="5">The sequence shown here is derived from an EMBL/GenBank/DDBJ whole genome shotgun (WGS) entry which is preliminary data.</text>
</comment>
<evidence type="ECO:0000313" key="6">
    <source>
        <dbReference type="Proteomes" id="UP001069090"/>
    </source>
</evidence>
<evidence type="ECO:0000313" key="5">
    <source>
        <dbReference type="EMBL" id="MCZ0864644.1"/>
    </source>
</evidence>
<dbReference type="PANTHER" id="PTHR28620:SF1">
    <property type="entry name" value="CENP-V_GFA DOMAIN-CONTAINING PROTEIN"/>
    <property type="match status" value="1"/>
</dbReference>
<keyword evidence="2" id="KW-0479">Metal-binding</keyword>
<dbReference type="GO" id="GO:0016846">
    <property type="term" value="F:carbon-sulfur lyase activity"/>
    <property type="evidence" value="ECO:0007669"/>
    <property type="project" value="InterPro"/>
</dbReference>
<evidence type="ECO:0000256" key="2">
    <source>
        <dbReference type="ARBA" id="ARBA00022723"/>
    </source>
</evidence>
<dbReference type="InterPro" id="IPR052355">
    <property type="entry name" value="CENP-V-like"/>
</dbReference>
<dbReference type="Gene3D" id="2.170.150.70">
    <property type="match status" value="1"/>
</dbReference>
<evidence type="ECO:0000256" key="1">
    <source>
        <dbReference type="ARBA" id="ARBA00005495"/>
    </source>
</evidence>
<dbReference type="PROSITE" id="PS51891">
    <property type="entry name" value="CENP_V_GFA"/>
    <property type="match status" value="1"/>
</dbReference>
<keyword evidence="6" id="KW-1185">Reference proteome</keyword>
<dbReference type="AlphaFoldDB" id="A0A9J6RJQ2"/>
<dbReference type="EMBL" id="JAPTGG010000003">
    <property type="protein sequence ID" value="MCZ0864644.1"/>
    <property type="molecule type" value="Genomic_DNA"/>
</dbReference>
<organism evidence="5 6">
    <name type="scientific">Dasania phycosphaerae</name>
    <dbReference type="NCBI Taxonomy" id="2950436"/>
    <lineage>
        <taxon>Bacteria</taxon>
        <taxon>Pseudomonadati</taxon>
        <taxon>Pseudomonadota</taxon>
        <taxon>Gammaproteobacteria</taxon>
        <taxon>Cellvibrionales</taxon>
        <taxon>Spongiibacteraceae</taxon>
        <taxon>Dasania</taxon>
    </lineage>
</organism>
<feature type="domain" description="CENP-V/GFA" evidence="4">
    <location>
        <begin position="3"/>
        <end position="114"/>
    </location>
</feature>
<dbReference type="InterPro" id="IPR006913">
    <property type="entry name" value="CENP-V/GFA"/>
</dbReference>
<accession>A0A9J6RJQ2</accession>
<dbReference type="GO" id="GO:0046872">
    <property type="term" value="F:metal ion binding"/>
    <property type="evidence" value="ECO:0007669"/>
    <property type="project" value="UniProtKB-KW"/>
</dbReference>
<sequence length="127" mass="14482">MIYQGSCHCQAIRFEIEADQHLEADYCNCSICAKSNYLHLILPLNRFKLLSGEQDLSTYTFNSGIAKHTFCRHCGIKPFYTPRSNPDGIDINVHCLDTRPVSINISNFDGQNWEQHAHTLAHKSKTL</sequence>
<dbReference type="Proteomes" id="UP001069090">
    <property type="component" value="Unassembled WGS sequence"/>
</dbReference>